<keyword evidence="3" id="KW-1003">Cell membrane</keyword>
<evidence type="ECO:0000313" key="8">
    <source>
        <dbReference type="Proteomes" id="UP000019494"/>
    </source>
</evidence>
<dbReference type="PATRIC" id="fig|584657.3.peg.922"/>
<dbReference type="PANTHER" id="PTHR47737:SF1">
    <property type="entry name" value="GLYCINE BETAINE_PROLINE BETAINE TRANSPORT SYSTEM PERMEASE PROTEIN PROW"/>
    <property type="match status" value="1"/>
</dbReference>
<dbReference type="Proteomes" id="UP000019494">
    <property type="component" value="Unassembled WGS sequence"/>
</dbReference>
<sequence length="300" mass="32506">MLSRRLTTSIIGATLAIATTLSVSACSSSGPASADAGGSASKTINIGYIAWDENIANSYLWKELLEQQGYQVKLSQLEVAGLYSGVADGQLDLFICATPKTHSDYWKRFDNKFTVLGQWYDTLTQAVAVPDYTGLKSMADLKGKANEFNGQIVGIEAGSGLMRQLHDNAVKDYDLSGYKILDGSTPAMLAALDKAVKEKKPIAVTLWQPHWAFSKYPMVLLEDPKGSFGGMDTYKTIASKKFAEGNQKVSAELAKFHMTPEQLQSLELMISEAGQGKEQAAAKAWIAKNESVVKAWTGTN</sequence>
<gene>
    <name evidence="7" type="ORF">N864_12185</name>
</gene>
<evidence type="ECO:0000256" key="1">
    <source>
        <dbReference type="ARBA" id="ARBA00004236"/>
    </source>
</evidence>
<dbReference type="EMBL" id="AWQS01000021">
    <property type="protein sequence ID" value="EWT07105.1"/>
    <property type="molecule type" value="Genomic_DNA"/>
</dbReference>
<evidence type="ECO:0000256" key="3">
    <source>
        <dbReference type="ARBA" id="ARBA00022475"/>
    </source>
</evidence>
<evidence type="ECO:0000256" key="2">
    <source>
        <dbReference type="ARBA" id="ARBA00022448"/>
    </source>
</evidence>
<dbReference type="Pfam" id="PF04069">
    <property type="entry name" value="OpuAC"/>
    <property type="match status" value="1"/>
</dbReference>
<keyword evidence="8" id="KW-1185">Reference proteome</keyword>
<feature type="chain" id="PRO_5038565569" evidence="5">
    <location>
        <begin position="26"/>
        <end position="300"/>
    </location>
</feature>
<dbReference type="InterPro" id="IPR007210">
    <property type="entry name" value="ABC_Gly_betaine_transp_sub-bd"/>
</dbReference>
<dbReference type="PROSITE" id="PS51257">
    <property type="entry name" value="PROKAR_LIPOPROTEIN"/>
    <property type="match status" value="1"/>
</dbReference>
<dbReference type="PANTHER" id="PTHR47737">
    <property type="entry name" value="GLYCINE BETAINE/PROLINE BETAINE TRANSPORT SYSTEM PERMEASE PROTEIN PROW"/>
    <property type="match status" value="1"/>
</dbReference>
<evidence type="ECO:0000259" key="6">
    <source>
        <dbReference type="Pfam" id="PF04069"/>
    </source>
</evidence>
<dbReference type="AlphaFoldDB" id="W9GLZ7"/>
<accession>W9GLZ7</accession>
<dbReference type="Gene3D" id="3.40.190.10">
    <property type="entry name" value="Periplasmic binding protein-like II"/>
    <property type="match status" value="1"/>
</dbReference>
<feature type="signal peptide" evidence="5">
    <location>
        <begin position="1"/>
        <end position="25"/>
    </location>
</feature>
<reference evidence="8" key="1">
    <citation type="submission" date="2013-08" db="EMBL/GenBank/DDBJ databases">
        <title>Intrasporangium oryzae NRRL B-24470.</title>
        <authorList>
            <person name="Liu H."/>
            <person name="Wang G."/>
        </authorList>
    </citation>
    <scope>NUCLEOTIDE SEQUENCE [LARGE SCALE GENOMIC DNA]</scope>
    <source>
        <strain evidence="8">Q5-1</strain>
    </source>
</reference>
<organism evidence="7 8">
    <name type="scientific">Intrasporangium chromatireducens Q5-1</name>
    <dbReference type="NCBI Taxonomy" id="584657"/>
    <lineage>
        <taxon>Bacteria</taxon>
        <taxon>Bacillati</taxon>
        <taxon>Actinomycetota</taxon>
        <taxon>Actinomycetes</taxon>
        <taxon>Micrococcales</taxon>
        <taxon>Intrasporangiaceae</taxon>
        <taxon>Intrasporangium</taxon>
    </lineage>
</organism>
<dbReference type="RefSeq" id="WP_034714018.1">
    <property type="nucleotide sequence ID" value="NZ_AWQS01000021.1"/>
</dbReference>
<evidence type="ECO:0000313" key="7">
    <source>
        <dbReference type="EMBL" id="EWT07105.1"/>
    </source>
</evidence>
<evidence type="ECO:0000256" key="5">
    <source>
        <dbReference type="SAM" id="SignalP"/>
    </source>
</evidence>
<dbReference type="GO" id="GO:0031460">
    <property type="term" value="P:glycine betaine transport"/>
    <property type="evidence" value="ECO:0007669"/>
    <property type="project" value="TreeGrafter"/>
</dbReference>
<proteinExistence type="predicted"/>
<dbReference type="GO" id="GO:0015871">
    <property type="term" value="P:choline transport"/>
    <property type="evidence" value="ECO:0007669"/>
    <property type="project" value="TreeGrafter"/>
</dbReference>
<protein>
    <submittedName>
        <fullName evidence="7">Glycine/betaine ABC transporter substrate-binding protein</fullName>
    </submittedName>
</protein>
<name>W9GLZ7_9MICO</name>
<feature type="domain" description="ABC-type glycine betaine transport system substrate-binding" evidence="6">
    <location>
        <begin position="42"/>
        <end position="288"/>
    </location>
</feature>
<keyword evidence="2" id="KW-0813">Transport</keyword>
<dbReference type="Gene3D" id="3.40.190.100">
    <property type="entry name" value="Glycine betaine-binding periplasmic protein, domain 2"/>
    <property type="match status" value="1"/>
</dbReference>
<evidence type="ECO:0000256" key="4">
    <source>
        <dbReference type="ARBA" id="ARBA00023136"/>
    </source>
</evidence>
<keyword evidence="4" id="KW-0472">Membrane</keyword>
<dbReference type="SUPFAM" id="SSF53850">
    <property type="entry name" value="Periplasmic binding protein-like II"/>
    <property type="match status" value="1"/>
</dbReference>
<comment type="subcellular location">
    <subcellularLocation>
        <location evidence="1">Cell membrane</location>
    </subcellularLocation>
</comment>
<comment type="caution">
    <text evidence="7">The sequence shown here is derived from an EMBL/GenBank/DDBJ whole genome shotgun (WGS) entry which is preliminary data.</text>
</comment>
<dbReference type="OrthoDB" id="9787902at2"/>
<dbReference type="CDD" id="cd13639">
    <property type="entry name" value="PBP2_OpuAC_like"/>
    <property type="match status" value="1"/>
</dbReference>
<keyword evidence="5" id="KW-0732">Signal</keyword>
<dbReference type="GO" id="GO:0015226">
    <property type="term" value="F:carnitine transmembrane transporter activity"/>
    <property type="evidence" value="ECO:0007669"/>
    <property type="project" value="TreeGrafter"/>
</dbReference>
<dbReference type="GO" id="GO:0043190">
    <property type="term" value="C:ATP-binding cassette (ABC) transporter complex"/>
    <property type="evidence" value="ECO:0007669"/>
    <property type="project" value="InterPro"/>
</dbReference>
<dbReference type="GO" id="GO:0005275">
    <property type="term" value="F:amine transmembrane transporter activity"/>
    <property type="evidence" value="ECO:0007669"/>
    <property type="project" value="TreeGrafter"/>
</dbReference>